<evidence type="ECO:0000313" key="2">
    <source>
        <dbReference type="EMBL" id="PQJ27733.1"/>
    </source>
</evidence>
<keyword evidence="2" id="KW-0378">Hydrolase</keyword>
<dbReference type="GO" id="GO:0005829">
    <property type="term" value="C:cytosol"/>
    <property type="evidence" value="ECO:0007669"/>
    <property type="project" value="TreeGrafter"/>
</dbReference>
<feature type="non-terminal residue" evidence="2">
    <location>
        <position position="354"/>
    </location>
</feature>
<dbReference type="EMBL" id="MQWA01000001">
    <property type="protein sequence ID" value="PQJ27733.1"/>
    <property type="molecule type" value="Genomic_DNA"/>
</dbReference>
<dbReference type="InterPro" id="IPR005114">
    <property type="entry name" value="Helicase_assoc"/>
</dbReference>
<dbReference type="Gene3D" id="6.10.140.530">
    <property type="match status" value="1"/>
</dbReference>
<dbReference type="InterPro" id="IPR001650">
    <property type="entry name" value="Helicase_C-like"/>
</dbReference>
<dbReference type="CDD" id="cd18785">
    <property type="entry name" value="SF2_C"/>
    <property type="match status" value="1"/>
</dbReference>
<keyword evidence="3" id="KW-1185">Reference proteome</keyword>
<organism evidence="2 3">
    <name type="scientific">Rubritalea profundi</name>
    <dbReference type="NCBI Taxonomy" id="1658618"/>
    <lineage>
        <taxon>Bacteria</taxon>
        <taxon>Pseudomonadati</taxon>
        <taxon>Verrucomicrobiota</taxon>
        <taxon>Verrucomicrobiia</taxon>
        <taxon>Verrucomicrobiales</taxon>
        <taxon>Rubritaleaceae</taxon>
        <taxon>Rubritalea</taxon>
    </lineage>
</organism>
<name>A0A2S7U0M0_9BACT</name>
<dbReference type="InterPro" id="IPR027417">
    <property type="entry name" value="P-loop_NTPase"/>
</dbReference>
<reference evidence="2 3" key="1">
    <citation type="submission" date="2016-12" db="EMBL/GenBank/DDBJ databases">
        <title>Study of bacterial adaptation to deep sea.</title>
        <authorList>
            <person name="Song J."/>
            <person name="Yoshizawa S."/>
            <person name="Kogure K."/>
        </authorList>
    </citation>
    <scope>NUCLEOTIDE SEQUENCE [LARGE SCALE GENOMIC DNA]</scope>
    <source>
        <strain evidence="2 3">SAORIC-165</strain>
    </source>
</reference>
<keyword evidence="2" id="KW-0067">ATP-binding</keyword>
<protein>
    <submittedName>
        <fullName evidence="2">Helicase</fullName>
    </submittedName>
</protein>
<gene>
    <name evidence="2" type="ORF">BSZ32_03935</name>
</gene>
<dbReference type="RefSeq" id="WP_206018713.1">
    <property type="nucleotide sequence ID" value="NZ_MQWA01000001.1"/>
</dbReference>
<proteinExistence type="predicted"/>
<evidence type="ECO:0000313" key="3">
    <source>
        <dbReference type="Proteomes" id="UP000239907"/>
    </source>
</evidence>
<feature type="domain" description="Helicase C-terminal" evidence="1">
    <location>
        <begin position="93"/>
        <end position="260"/>
    </location>
</feature>
<dbReference type="GO" id="GO:0004386">
    <property type="term" value="F:helicase activity"/>
    <property type="evidence" value="ECO:0007669"/>
    <property type="project" value="UniProtKB-KW"/>
</dbReference>
<comment type="caution">
    <text evidence="2">The sequence shown here is derived from an EMBL/GenBank/DDBJ whole genome shotgun (WGS) entry which is preliminary data.</text>
</comment>
<dbReference type="Gene3D" id="3.40.50.300">
    <property type="entry name" value="P-loop containing nucleotide triphosphate hydrolases"/>
    <property type="match status" value="1"/>
</dbReference>
<keyword evidence="2" id="KW-0347">Helicase</keyword>
<accession>A0A2S7U0M0</accession>
<dbReference type="Proteomes" id="UP000239907">
    <property type="component" value="Unassembled WGS sequence"/>
</dbReference>
<keyword evidence="2" id="KW-0547">Nucleotide-binding</keyword>
<dbReference type="PANTHER" id="PTHR47396">
    <property type="entry name" value="TYPE I RESTRICTION ENZYME ECOKI R PROTEIN"/>
    <property type="match status" value="1"/>
</dbReference>
<sequence>MTATPKVFAAHSMKQAADSGVDVVSMDDEATFGKVLHTLSFGEAIEQKLLTDYQVVVVGIDSPSYESMITERTLVKTDTDIEPDAQYLASHIGLAKAMKNYNLRRIISFHSRVKSSRDFANDLPKVIEWMPESNRPDGELITSYVSGAMPTNQRNQSLQALGQISANQRYVLGNARCLSEGVDVPTLDGIAFIDPRNSEIDIVQAVGRAIRLADDKETGTIVIPVFIPECEDPDEVLSSSPFKKIWAVINALRSHDDALAIELDGFRKQLGKRGTVGRSAKIHFDLPTTVSADFERALDTKLIESTTASWEFWFGLLEVYKEEHGDCLVPQKYITASGDKLGTWVGTQRTTINP</sequence>
<evidence type="ECO:0000259" key="1">
    <source>
        <dbReference type="PROSITE" id="PS51194"/>
    </source>
</evidence>
<dbReference type="PROSITE" id="PS51194">
    <property type="entry name" value="HELICASE_CTER"/>
    <property type="match status" value="1"/>
</dbReference>
<dbReference type="InterPro" id="IPR050742">
    <property type="entry name" value="Helicase_Restrict-Modif_Enz"/>
</dbReference>
<dbReference type="AlphaFoldDB" id="A0A2S7U0M0"/>
<dbReference type="Pfam" id="PF00271">
    <property type="entry name" value="Helicase_C"/>
    <property type="match status" value="1"/>
</dbReference>
<dbReference type="SUPFAM" id="SSF52540">
    <property type="entry name" value="P-loop containing nucleoside triphosphate hydrolases"/>
    <property type="match status" value="1"/>
</dbReference>
<dbReference type="PANTHER" id="PTHR47396:SF1">
    <property type="entry name" value="ATP-DEPENDENT HELICASE IRC3-RELATED"/>
    <property type="match status" value="1"/>
</dbReference>
<dbReference type="Pfam" id="PF03457">
    <property type="entry name" value="HA"/>
    <property type="match status" value="1"/>
</dbReference>